<dbReference type="InterPro" id="IPR000160">
    <property type="entry name" value="GGDEF_dom"/>
</dbReference>
<comment type="caution">
    <text evidence="4">The sequence shown here is derived from an EMBL/GenBank/DDBJ whole genome shotgun (WGS) entry which is preliminary data.</text>
</comment>
<dbReference type="GO" id="GO:0052621">
    <property type="term" value="F:diguanylate cyclase activity"/>
    <property type="evidence" value="ECO:0007669"/>
    <property type="project" value="TreeGrafter"/>
</dbReference>
<dbReference type="InterPro" id="IPR043128">
    <property type="entry name" value="Rev_trsase/Diguanyl_cyclase"/>
</dbReference>
<gene>
    <name evidence="4" type="ORF">GCM10010916_34720</name>
</gene>
<feature type="transmembrane region" description="Helical" evidence="2">
    <location>
        <begin position="168"/>
        <end position="189"/>
    </location>
</feature>
<dbReference type="Proteomes" id="UP000644756">
    <property type="component" value="Unassembled WGS sequence"/>
</dbReference>
<accession>A0A917LDG6</accession>
<feature type="transmembrane region" description="Helical" evidence="2">
    <location>
        <begin position="12"/>
        <end position="34"/>
    </location>
</feature>
<evidence type="ECO:0000259" key="3">
    <source>
        <dbReference type="PROSITE" id="PS50887"/>
    </source>
</evidence>
<dbReference type="SMART" id="SM00267">
    <property type="entry name" value="GGDEF"/>
    <property type="match status" value="1"/>
</dbReference>
<dbReference type="PROSITE" id="PS50887">
    <property type="entry name" value="GGDEF"/>
    <property type="match status" value="1"/>
</dbReference>
<feature type="transmembrane region" description="Helical" evidence="2">
    <location>
        <begin position="107"/>
        <end position="126"/>
    </location>
</feature>
<feature type="transmembrane region" description="Helical" evidence="2">
    <location>
        <begin position="73"/>
        <end position="95"/>
    </location>
</feature>
<keyword evidence="2" id="KW-0472">Membrane</keyword>
<dbReference type="CDD" id="cd01949">
    <property type="entry name" value="GGDEF"/>
    <property type="match status" value="1"/>
</dbReference>
<dbReference type="PANTHER" id="PTHR45138">
    <property type="entry name" value="REGULATORY COMPONENTS OF SENSORY TRANSDUCTION SYSTEM"/>
    <property type="match status" value="1"/>
</dbReference>
<dbReference type="GO" id="GO:1902201">
    <property type="term" value="P:negative regulation of bacterial-type flagellum-dependent cell motility"/>
    <property type="evidence" value="ECO:0007669"/>
    <property type="project" value="TreeGrafter"/>
</dbReference>
<feature type="domain" description="GGDEF" evidence="3">
    <location>
        <begin position="257"/>
        <end position="380"/>
    </location>
</feature>
<name>A0A917LDG6_9BACL</name>
<evidence type="ECO:0000313" key="5">
    <source>
        <dbReference type="Proteomes" id="UP000644756"/>
    </source>
</evidence>
<feature type="transmembrane region" description="Helical" evidence="2">
    <location>
        <begin position="138"/>
        <end position="156"/>
    </location>
</feature>
<dbReference type="GO" id="GO:0005886">
    <property type="term" value="C:plasma membrane"/>
    <property type="evidence" value="ECO:0007669"/>
    <property type="project" value="TreeGrafter"/>
</dbReference>
<feature type="compositionally biased region" description="Polar residues" evidence="1">
    <location>
        <begin position="395"/>
        <end position="405"/>
    </location>
</feature>
<feature type="transmembrane region" description="Helical" evidence="2">
    <location>
        <begin position="46"/>
        <end position="67"/>
    </location>
</feature>
<keyword evidence="2" id="KW-0812">Transmembrane</keyword>
<reference evidence="4" key="1">
    <citation type="journal article" date="2014" name="Int. J. Syst. Evol. Microbiol.">
        <title>Complete genome sequence of Corynebacterium casei LMG S-19264T (=DSM 44701T), isolated from a smear-ripened cheese.</title>
        <authorList>
            <consortium name="US DOE Joint Genome Institute (JGI-PGF)"/>
            <person name="Walter F."/>
            <person name="Albersmeier A."/>
            <person name="Kalinowski J."/>
            <person name="Ruckert C."/>
        </authorList>
    </citation>
    <scope>NUCLEOTIDE SEQUENCE</scope>
    <source>
        <strain evidence="4">CGMCC 1.12987</strain>
    </source>
</reference>
<evidence type="ECO:0000256" key="2">
    <source>
        <dbReference type="SAM" id="Phobius"/>
    </source>
</evidence>
<dbReference type="AlphaFoldDB" id="A0A917LDG6"/>
<keyword evidence="2" id="KW-1133">Transmembrane helix</keyword>
<dbReference type="InterPro" id="IPR050469">
    <property type="entry name" value="Diguanylate_Cyclase"/>
</dbReference>
<dbReference type="GO" id="GO:0043709">
    <property type="term" value="P:cell adhesion involved in single-species biofilm formation"/>
    <property type="evidence" value="ECO:0007669"/>
    <property type="project" value="TreeGrafter"/>
</dbReference>
<proteinExistence type="predicted"/>
<dbReference type="Gene3D" id="3.30.70.270">
    <property type="match status" value="1"/>
</dbReference>
<dbReference type="RefSeq" id="WP_188532345.1">
    <property type="nucleotide sequence ID" value="NZ_BMGR01000012.1"/>
</dbReference>
<dbReference type="SUPFAM" id="SSF55073">
    <property type="entry name" value="Nucleotide cyclase"/>
    <property type="match status" value="1"/>
</dbReference>
<feature type="region of interest" description="Disordered" evidence="1">
    <location>
        <begin position="386"/>
        <end position="405"/>
    </location>
</feature>
<evidence type="ECO:0000256" key="1">
    <source>
        <dbReference type="SAM" id="MobiDB-lite"/>
    </source>
</evidence>
<dbReference type="InterPro" id="IPR029787">
    <property type="entry name" value="Nucleotide_cyclase"/>
</dbReference>
<dbReference type="PANTHER" id="PTHR45138:SF9">
    <property type="entry name" value="DIGUANYLATE CYCLASE DGCM-RELATED"/>
    <property type="match status" value="1"/>
</dbReference>
<keyword evidence="5" id="KW-1185">Reference proteome</keyword>
<dbReference type="Pfam" id="PF00990">
    <property type="entry name" value="GGDEF"/>
    <property type="match status" value="1"/>
</dbReference>
<dbReference type="NCBIfam" id="TIGR00254">
    <property type="entry name" value="GGDEF"/>
    <property type="match status" value="1"/>
</dbReference>
<sequence>MTLLQILAGTTGQLLSTAAVLTLLILITFMSVRLQRRYRKHRVYRLLNTALCFSLTHQALMLLITMYSGIFPAWLNLAAIVLQVLSFLIINFVVLELYTKPRRLDHFLFIAGLGVTIALTIFEVIWNPDLLVSGNEHVSRPLSLDIFAVVIVYMGLQFILPRIGQRRTYGAGVITYFTFLLVHAINHYLFQDAVAALTIVTFILPILYFTLLFILMFEWVIERLQSIYVSSITDGLTGLYNRQHFMKKAQQYISHGHTVTFLFCDLDHFKKLNDTHGHHYADGVLKQVATILANETDGIGTAGRYGGEELVAAIYDPRSKPELVAETIRARIESETPVTVSIGWSTAQKQISVQDVIHQADQAMYHSKTTGKNKVTAYKDLKQNVTSESKRAQLTEPTQPLSKLT</sequence>
<organism evidence="4 5">
    <name type="scientific">Paenibacillus abyssi</name>
    <dbReference type="NCBI Taxonomy" id="1340531"/>
    <lineage>
        <taxon>Bacteria</taxon>
        <taxon>Bacillati</taxon>
        <taxon>Bacillota</taxon>
        <taxon>Bacilli</taxon>
        <taxon>Bacillales</taxon>
        <taxon>Paenibacillaceae</taxon>
        <taxon>Paenibacillus</taxon>
    </lineage>
</organism>
<dbReference type="EMBL" id="BMGR01000012">
    <property type="protein sequence ID" value="GGG14868.1"/>
    <property type="molecule type" value="Genomic_DNA"/>
</dbReference>
<feature type="transmembrane region" description="Helical" evidence="2">
    <location>
        <begin position="195"/>
        <end position="217"/>
    </location>
</feature>
<evidence type="ECO:0000313" key="4">
    <source>
        <dbReference type="EMBL" id="GGG14868.1"/>
    </source>
</evidence>
<reference evidence="4" key="2">
    <citation type="submission" date="2020-09" db="EMBL/GenBank/DDBJ databases">
        <authorList>
            <person name="Sun Q."/>
            <person name="Zhou Y."/>
        </authorList>
    </citation>
    <scope>NUCLEOTIDE SEQUENCE</scope>
    <source>
        <strain evidence="4">CGMCC 1.12987</strain>
    </source>
</reference>
<protein>
    <recommendedName>
        <fullName evidence="3">GGDEF domain-containing protein</fullName>
    </recommendedName>
</protein>